<evidence type="ECO:0000256" key="6">
    <source>
        <dbReference type="ARBA" id="ARBA00035254"/>
    </source>
</evidence>
<dbReference type="PROSITE" id="PS50889">
    <property type="entry name" value="S4"/>
    <property type="match status" value="1"/>
</dbReference>
<dbReference type="Gene3D" id="1.10.1050.10">
    <property type="entry name" value="Ribosomal Protein S4 Delta 41, Chain A, domain 1"/>
    <property type="match status" value="1"/>
</dbReference>
<dbReference type="Pfam" id="PF00163">
    <property type="entry name" value="Ribosomal_S4"/>
    <property type="match status" value="1"/>
</dbReference>
<evidence type="ECO:0000256" key="1">
    <source>
        <dbReference type="ARBA" id="ARBA00007465"/>
    </source>
</evidence>
<comment type="similarity">
    <text evidence="1 7 8">Belongs to the universal ribosomal protein uS4 family.</text>
</comment>
<dbReference type="Proteomes" id="UP001297600">
    <property type="component" value="Unassembled WGS sequence"/>
</dbReference>
<comment type="function">
    <text evidence="7">One of the primary rRNA binding proteins, it binds directly to 16S rRNA where it nucleates assembly of the body of the 30S subunit.</text>
</comment>
<dbReference type="NCBIfam" id="TIGR01017">
    <property type="entry name" value="rpsD_bact"/>
    <property type="match status" value="1"/>
</dbReference>
<dbReference type="SMART" id="SM01390">
    <property type="entry name" value="Ribosomal_S4"/>
    <property type="match status" value="1"/>
</dbReference>
<comment type="subunit">
    <text evidence="7">Part of the 30S ribosomal subunit. Contacts protein S5. The interaction surface between S4 and S5 is involved in control of translational fidelity.</text>
</comment>
<dbReference type="Pfam" id="PF01479">
    <property type="entry name" value="S4"/>
    <property type="match status" value="1"/>
</dbReference>
<comment type="function">
    <text evidence="7">With S5 and S12 plays an important role in translational accuracy.</text>
</comment>
<name>A0ABS9MR50_9BURK</name>
<reference evidence="12 13" key="1">
    <citation type="submission" date="2022-02" db="EMBL/GenBank/DDBJ databases">
        <title>Mesosutterella porci, a novel member of the family Sutterellaceae from pig feces.</title>
        <authorList>
            <person name="Wylensek D."/>
            <person name="Clavel T."/>
        </authorList>
    </citation>
    <scope>NUCLEOTIDE SEQUENCE [LARGE SCALE GENOMIC DNA]</scope>
    <source>
        <strain evidence="13">oilRF-744-wt-GAM-9</strain>
    </source>
</reference>
<dbReference type="InterPro" id="IPR036986">
    <property type="entry name" value="S4_RNA-bd_sf"/>
</dbReference>
<evidence type="ECO:0000259" key="11">
    <source>
        <dbReference type="SMART" id="SM01390"/>
    </source>
</evidence>
<dbReference type="PANTHER" id="PTHR11831:SF4">
    <property type="entry name" value="SMALL RIBOSOMAL SUBUNIT PROTEIN US4M"/>
    <property type="match status" value="1"/>
</dbReference>
<organism evidence="12 13">
    <name type="scientific">Mesosutterella porci</name>
    <dbReference type="NCBI Taxonomy" id="2915351"/>
    <lineage>
        <taxon>Bacteria</taxon>
        <taxon>Pseudomonadati</taxon>
        <taxon>Pseudomonadota</taxon>
        <taxon>Betaproteobacteria</taxon>
        <taxon>Burkholderiales</taxon>
        <taxon>Sutterellaceae</taxon>
        <taxon>Mesosutterella</taxon>
    </lineage>
</organism>
<dbReference type="PANTHER" id="PTHR11831">
    <property type="entry name" value="30S 40S RIBOSOMAL PROTEIN"/>
    <property type="match status" value="1"/>
</dbReference>
<dbReference type="GO" id="GO:0005840">
    <property type="term" value="C:ribosome"/>
    <property type="evidence" value="ECO:0007669"/>
    <property type="project" value="UniProtKB-KW"/>
</dbReference>
<evidence type="ECO:0000256" key="5">
    <source>
        <dbReference type="ARBA" id="ARBA00023274"/>
    </source>
</evidence>
<keyword evidence="3 7" id="KW-0694">RNA-binding</keyword>
<evidence type="ECO:0000256" key="8">
    <source>
        <dbReference type="RuleBase" id="RU003699"/>
    </source>
</evidence>
<keyword evidence="2 7" id="KW-0699">rRNA-binding</keyword>
<evidence type="ECO:0000256" key="7">
    <source>
        <dbReference type="HAMAP-Rule" id="MF_01306"/>
    </source>
</evidence>
<dbReference type="InterPro" id="IPR001912">
    <property type="entry name" value="Ribosomal_uS4_N"/>
</dbReference>
<feature type="compositionally biased region" description="Basic and acidic residues" evidence="9">
    <location>
        <begin position="28"/>
        <end position="39"/>
    </location>
</feature>
<dbReference type="InterPro" id="IPR022801">
    <property type="entry name" value="Ribosomal_uS4"/>
</dbReference>
<gene>
    <name evidence="7 12" type="primary">rpsD</name>
    <name evidence="12" type="ORF">MAF45_06565</name>
</gene>
<feature type="domain" description="RNA-binding S4" evidence="10">
    <location>
        <begin position="98"/>
        <end position="162"/>
    </location>
</feature>
<evidence type="ECO:0000256" key="3">
    <source>
        <dbReference type="ARBA" id="ARBA00022884"/>
    </source>
</evidence>
<evidence type="ECO:0000256" key="4">
    <source>
        <dbReference type="ARBA" id="ARBA00022980"/>
    </source>
</evidence>
<feature type="domain" description="Small ribosomal subunit protein uS4 N-terminal" evidence="11">
    <location>
        <begin position="3"/>
        <end position="97"/>
    </location>
</feature>
<protein>
    <recommendedName>
        <fullName evidence="6 7">Small ribosomal subunit protein uS4</fullName>
    </recommendedName>
</protein>
<dbReference type="PROSITE" id="PS00632">
    <property type="entry name" value="RIBOSOMAL_S4"/>
    <property type="match status" value="1"/>
</dbReference>
<evidence type="ECO:0000259" key="10">
    <source>
        <dbReference type="SMART" id="SM00363"/>
    </source>
</evidence>
<keyword evidence="4 7" id="KW-0689">Ribosomal protein</keyword>
<dbReference type="SUPFAM" id="SSF55174">
    <property type="entry name" value="Alpha-L RNA-binding motif"/>
    <property type="match status" value="1"/>
</dbReference>
<evidence type="ECO:0000256" key="9">
    <source>
        <dbReference type="SAM" id="MobiDB-lite"/>
    </source>
</evidence>
<evidence type="ECO:0000256" key="2">
    <source>
        <dbReference type="ARBA" id="ARBA00022730"/>
    </source>
</evidence>
<proteinExistence type="inferred from homology"/>
<dbReference type="RefSeq" id="WP_237978778.1">
    <property type="nucleotide sequence ID" value="NZ_JAKNCT010000007.1"/>
</dbReference>
<evidence type="ECO:0000313" key="12">
    <source>
        <dbReference type="EMBL" id="MCG5031107.1"/>
    </source>
</evidence>
<dbReference type="CDD" id="cd00165">
    <property type="entry name" value="S4"/>
    <property type="match status" value="1"/>
</dbReference>
<dbReference type="HAMAP" id="MF_01306_B">
    <property type="entry name" value="Ribosomal_uS4_B"/>
    <property type="match status" value="1"/>
</dbReference>
<dbReference type="NCBIfam" id="NF003717">
    <property type="entry name" value="PRK05327.1"/>
    <property type="match status" value="1"/>
</dbReference>
<keyword evidence="13" id="KW-1185">Reference proteome</keyword>
<dbReference type="EMBL" id="JAKNCT010000007">
    <property type="protein sequence ID" value="MCG5031107.1"/>
    <property type="molecule type" value="Genomic_DNA"/>
</dbReference>
<dbReference type="InterPro" id="IPR018079">
    <property type="entry name" value="Ribosomal_uS4_CS"/>
</dbReference>
<feature type="region of interest" description="Disordered" evidence="9">
    <location>
        <begin position="28"/>
        <end position="48"/>
    </location>
</feature>
<accession>A0ABS9MR50</accession>
<sequence length="208" mass="23468">MARYLGPKLKLARREGCDLNLKSARRSFDSKVKDAETKPGQHGKISGARMSDYGTQLREKQKVKRMYGILERQFRRIFKTAEARRGNTGTNLMLLLESRLDNVVYRMGFASTRAEARQLVNHGAIAVNGQRVDIPSALVKAGDVVSVREKARKQARIAEALELATQNGFPGWVSVDAKKFEGTFKNLPEREEFNPEVNEALIVELYSR</sequence>
<dbReference type="Gene3D" id="3.10.290.10">
    <property type="entry name" value="RNA-binding S4 domain"/>
    <property type="match status" value="1"/>
</dbReference>
<evidence type="ECO:0000313" key="13">
    <source>
        <dbReference type="Proteomes" id="UP001297600"/>
    </source>
</evidence>
<comment type="caution">
    <text evidence="12">The sequence shown here is derived from an EMBL/GenBank/DDBJ whole genome shotgun (WGS) entry which is preliminary data.</text>
</comment>
<dbReference type="InterPro" id="IPR005709">
    <property type="entry name" value="Ribosomal_uS4_bac-type"/>
</dbReference>
<keyword evidence="5 7" id="KW-0687">Ribonucleoprotein</keyword>
<dbReference type="InterPro" id="IPR002942">
    <property type="entry name" value="S4_RNA-bd"/>
</dbReference>
<dbReference type="SMART" id="SM00363">
    <property type="entry name" value="S4"/>
    <property type="match status" value="1"/>
</dbReference>